<evidence type="ECO:0000256" key="1">
    <source>
        <dbReference type="SAM" id="Phobius"/>
    </source>
</evidence>
<dbReference type="Proteomes" id="UP000028134">
    <property type="component" value="Unassembled WGS sequence"/>
</dbReference>
<evidence type="ECO:0000313" key="3">
    <source>
        <dbReference type="Proteomes" id="UP000028134"/>
    </source>
</evidence>
<reference evidence="2 3" key="1">
    <citation type="submission" date="2014-04" db="EMBL/GenBank/DDBJ databases">
        <authorList>
            <person name="Sears C."/>
            <person name="Carroll K."/>
            <person name="Sack B.R."/>
            <person name="Qadri F."/>
            <person name="Myers L.L."/>
            <person name="Chung G.-T."/>
            <person name="Escheverria P."/>
            <person name="Fraser C.M."/>
            <person name="Sadzewicz L."/>
            <person name="Shefchek K.A."/>
            <person name="Tallon L."/>
            <person name="Das S.P."/>
            <person name="Daugherty S."/>
            <person name="Mongodin E.F."/>
        </authorList>
    </citation>
    <scope>NUCLEOTIDE SEQUENCE [LARGE SCALE GENOMIC DNA]</scope>
    <source>
        <strain evidence="3">3775 SL(B) 10 (iv)</strain>
    </source>
</reference>
<dbReference type="EMBL" id="JNHI01000001">
    <property type="protein sequence ID" value="KDS33880.1"/>
    <property type="molecule type" value="Genomic_DNA"/>
</dbReference>
<dbReference type="AlphaFoldDB" id="A0A078REW1"/>
<keyword evidence="1" id="KW-0812">Transmembrane</keyword>
<name>A0A078REW1_PHOVU</name>
<evidence type="ECO:0000313" key="2">
    <source>
        <dbReference type="EMBL" id="KDS33880.1"/>
    </source>
</evidence>
<protein>
    <submittedName>
        <fullName evidence="2">Uncharacterized protein</fullName>
    </submittedName>
</protein>
<proteinExistence type="predicted"/>
<feature type="transmembrane region" description="Helical" evidence="1">
    <location>
        <begin position="31"/>
        <end position="51"/>
    </location>
</feature>
<keyword evidence="1" id="KW-0472">Membrane</keyword>
<accession>A0A078REW1</accession>
<gene>
    <name evidence="2" type="ORF">M097_0140</name>
</gene>
<keyword evidence="1" id="KW-1133">Transmembrane helix</keyword>
<sequence>MNSYQQFLCIYYIYFFSPSFKKKKYGINNRLFILLVKKSSFSCLISYLYIIPRYE</sequence>
<organism evidence="2 3">
    <name type="scientific">Phocaeicola vulgatus str. 3775 SL</name>
    <name type="common">B</name>
    <name type="synonym">iv</name>
    <dbReference type="NCBI Taxonomy" id="1339350"/>
    <lineage>
        <taxon>Bacteria</taxon>
        <taxon>Pseudomonadati</taxon>
        <taxon>Bacteroidota</taxon>
        <taxon>Bacteroidia</taxon>
        <taxon>Bacteroidales</taxon>
        <taxon>Bacteroidaceae</taxon>
        <taxon>Phocaeicola</taxon>
    </lineage>
</organism>
<comment type="caution">
    <text evidence="2">The sequence shown here is derived from an EMBL/GenBank/DDBJ whole genome shotgun (WGS) entry which is preliminary data.</text>
</comment>